<proteinExistence type="predicted"/>
<sequence>MPCSSTFFEEDNSAMYDGLFVDLEACLPSAVEGATVQLSEQSVPVSRLPQWKSEMLSKRAARKRRLKDERAAARTTRPSIVVDTPSVCAARHTIALPKIVAALLANPAKHAIPSSFQPSLEVAVADSGATDHMVPDRSAFYSYRPVHGLRVRMGNNAFVPVVGRGTAVFSLNGKHVMIRNAMHVPDLGRPLYSLRAHLLQPGCGFIGLSATETSARMMCVYFPTFVLTVDMSMDCHLSYKPPKCKPYIYPSERRSSASLSAAPSSTSLPSPIVHVHVIEDDEPSVEENGGHAENGGQAVQENGGPRKKPGGPSKSVRFQEKDDIIMPGDVSYVVHSPKVANPNTPVLLQRAEYERIQNLIRGMKEMLHNNKTYNTPLSNLSDKEFIQRILLPLVPGSPSKSASKPDASARLLSGMSKEEIATHLHQAGAVLP</sequence>
<organism evidence="3 4">
    <name type="scientific">Thalassiosira oceanica</name>
    <name type="common">Marine diatom</name>
    <dbReference type="NCBI Taxonomy" id="159749"/>
    <lineage>
        <taxon>Eukaryota</taxon>
        <taxon>Sar</taxon>
        <taxon>Stramenopiles</taxon>
        <taxon>Ochrophyta</taxon>
        <taxon>Bacillariophyta</taxon>
        <taxon>Coscinodiscophyceae</taxon>
        <taxon>Thalassiosirophycidae</taxon>
        <taxon>Thalassiosirales</taxon>
        <taxon>Thalassiosiraceae</taxon>
        <taxon>Thalassiosira</taxon>
    </lineage>
</organism>
<protein>
    <recommendedName>
        <fullName evidence="2">Retrovirus-related Pol polyprotein from transposon TNT 1-94-like beta-barrel domain-containing protein</fullName>
    </recommendedName>
</protein>
<gene>
    <name evidence="3" type="ORF">THAOC_19656</name>
</gene>
<dbReference type="InterPro" id="IPR054722">
    <property type="entry name" value="PolX-like_BBD"/>
</dbReference>
<feature type="domain" description="Retrovirus-related Pol polyprotein from transposon TNT 1-94-like beta-barrel" evidence="2">
    <location>
        <begin position="125"/>
        <end position="196"/>
    </location>
</feature>
<dbReference type="OrthoDB" id="1001582at2759"/>
<evidence type="ECO:0000313" key="4">
    <source>
        <dbReference type="Proteomes" id="UP000266841"/>
    </source>
</evidence>
<evidence type="ECO:0000256" key="1">
    <source>
        <dbReference type="SAM" id="MobiDB-lite"/>
    </source>
</evidence>
<evidence type="ECO:0000259" key="2">
    <source>
        <dbReference type="Pfam" id="PF22936"/>
    </source>
</evidence>
<feature type="region of interest" description="Disordered" evidence="1">
    <location>
        <begin position="283"/>
        <end position="319"/>
    </location>
</feature>
<keyword evidence="4" id="KW-1185">Reference proteome</keyword>
<dbReference type="Proteomes" id="UP000266841">
    <property type="component" value="Unassembled WGS sequence"/>
</dbReference>
<comment type="caution">
    <text evidence="3">The sequence shown here is derived from an EMBL/GenBank/DDBJ whole genome shotgun (WGS) entry which is preliminary data.</text>
</comment>
<name>K0S446_THAOC</name>
<accession>K0S446</accession>
<dbReference type="EMBL" id="AGNL01021624">
    <property type="protein sequence ID" value="EJK60060.1"/>
    <property type="molecule type" value="Genomic_DNA"/>
</dbReference>
<dbReference type="AlphaFoldDB" id="K0S446"/>
<dbReference type="Pfam" id="PF22936">
    <property type="entry name" value="Pol_BBD"/>
    <property type="match status" value="1"/>
</dbReference>
<evidence type="ECO:0000313" key="3">
    <source>
        <dbReference type="EMBL" id="EJK60060.1"/>
    </source>
</evidence>
<reference evidence="3 4" key="1">
    <citation type="journal article" date="2012" name="Genome Biol.">
        <title>Genome and low-iron response of an oceanic diatom adapted to chronic iron limitation.</title>
        <authorList>
            <person name="Lommer M."/>
            <person name="Specht M."/>
            <person name="Roy A.S."/>
            <person name="Kraemer L."/>
            <person name="Andreson R."/>
            <person name="Gutowska M.A."/>
            <person name="Wolf J."/>
            <person name="Bergner S.V."/>
            <person name="Schilhabel M.B."/>
            <person name="Klostermeier U.C."/>
            <person name="Beiko R.G."/>
            <person name="Rosenstiel P."/>
            <person name="Hippler M."/>
            <person name="Laroche J."/>
        </authorList>
    </citation>
    <scope>NUCLEOTIDE SEQUENCE [LARGE SCALE GENOMIC DNA]</scope>
    <source>
        <strain evidence="3 4">CCMP1005</strain>
    </source>
</reference>